<reference evidence="5" key="1">
    <citation type="submission" date="2023-04" db="EMBL/GenBank/DDBJ databases">
        <title>Aspergillus oryzae NBRC 4228.</title>
        <authorList>
            <person name="Ichikawa N."/>
            <person name="Sato H."/>
            <person name="Tonouchi N."/>
        </authorList>
    </citation>
    <scope>NUCLEOTIDE SEQUENCE</scope>
    <source>
        <strain evidence="5">NBRC 4228</strain>
    </source>
</reference>
<dbReference type="GO" id="GO:0016702">
    <property type="term" value="F:oxidoreductase activity, acting on single donors with incorporation of molecular oxygen, incorporation of two atoms of oxygen"/>
    <property type="evidence" value="ECO:0007669"/>
    <property type="project" value="InterPro"/>
</dbReference>
<keyword evidence="4" id="KW-0408">Iron</keyword>
<accession>A0AAN5BZ87</accession>
<dbReference type="Pfam" id="PF03055">
    <property type="entry name" value="RPE65"/>
    <property type="match status" value="1"/>
</dbReference>
<evidence type="ECO:0000256" key="1">
    <source>
        <dbReference type="ARBA" id="ARBA00001954"/>
    </source>
</evidence>
<evidence type="ECO:0000256" key="2">
    <source>
        <dbReference type="ARBA" id="ARBA00006787"/>
    </source>
</evidence>
<dbReference type="Proteomes" id="UP001165205">
    <property type="component" value="Unassembled WGS sequence"/>
</dbReference>
<organism evidence="5 6">
    <name type="scientific">Aspergillus oryzae</name>
    <name type="common">Yellow koji mold</name>
    <dbReference type="NCBI Taxonomy" id="5062"/>
    <lineage>
        <taxon>Eukaryota</taxon>
        <taxon>Fungi</taxon>
        <taxon>Dikarya</taxon>
        <taxon>Ascomycota</taxon>
        <taxon>Pezizomycotina</taxon>
        <taxon>Eurotiomycetes</taxon>
        <taxon>Eurotiomycetidae</taxon>
        <taxon>Eurotiales</taxon>
        <taxon>Aspergillaceae</taxon>
        <taxon>Aspergillus</taxon>
        <taxon>Aspergillus subgen. Circumdati</taxon>
    </lineage>
</organism>
<comment type="caution">
    <text evidence="5">The sequence shown here is derived from an EMBL/GenBank/DDBJ whole genome shotgun (WGS) entry which is preliminary data.</text>
</comment>
<gene>
    <name evidence="5" type="ORF">Aory04_000721700</name>
</gene>
<dbReference type="InterPro" id="IPR004294">
    <property type="entry name" value="Carotenoid_Oase"/>
</dbReference>
<evidence type="ECO:0000256" key="4">
    <source>
        <dbReference type="ARBA" id="ARBA00023004"/>
    </source>
</evidence>
<name>A0AAN5BZ87_ASPOZ</name>
<comment type="cofactor">
    <cofactor evidence="1">
        <name>Fe(2+)</name>
        <dbReference type="ChEBI" id="CHEBI:29033"/>
    </cofactor>
</comment>
<protein>
    <submittedName>
        <fullName evidence="5">Unnamed protein product</fullName>
    </submittedName>
</protein>
<proteinExistence type="inferred from homology"/>
<dbReference type="AlphaFoldDB" id="A0AAN5BZ87"/>
<evidence type="ECO:0000313" key="6">
    <source>
        <dbReference type="Proteomes" id="UP001165205"/>
    </source>
</evidence>
<evidence type="ECO:0000256" key="3">
    <source>
        <dbReference type="ARBA" id="ARBA00022723"/>
    </source>
</evidence>
<dbReference type="GO" id="GO:0046872">
    <property type="term" value="F:metal ion binding"/>
    <property type="evidence" value="ECO:0007669"/>
    <property type="project" value="UniProtKB-KW"/>
</dbReference>
<dbReference type="EMBL" id="BSYA01000083">
    <property type="protein sequence ID" value="GMG31304.1"/>
    <property type="molecule type" value="Genomic_DNA"/>
</dbReference>
<evidence type="ECO:0000313" key="5">
    <source>
        <dbReference type="EMBL" id="GMG31304.1"/>
    </source>
</evidence>
<sequence length="73" mass="8180">MALPFPDIPWLQEFDKPCRLEGEARDLVVHGDVPGELDGTFFRVMPDPHISPSYYENGTHYVPFDGDGNVGAF</sequence>
<comment type="similarity">
    <text evidence="2">Belongs to the carotenoid oxygenase family.</text>
</comment>
<keyword evidence="3" id="KW-0479">Metal-binding</keyword>